<evidence type="ECO:0008006" key="14">
    <source>
        <dbReference type="Google" id="ProtNLM"/>
    </source>
</evidence>
<dbReference type="GO" id="GO:0016717">
    <property type="term" value="F:oxidoreductase activity, acting on paired donors, with oxidation of a pair of donors resulting in the reduction of molecular oxygen to two molecules of water"/>
    <property type="evidence" value="ECO:0007669"/>
    <property type="project" value="InterPro"/>
</dbReference>
<evidence type="ECO:0000256" key="5">
    <source>
        <dbReference type="ARBA" id="ARBA00022832"/>
    </source>
</evidence>
<keyword evidence="7" id="KW-0560">Oxidoreductase</keyword>
<evidence type="ECO:0000313" key="13">
    <source>
        <dbReference type="Proteomes" id="UP000178186"/>
    </source>
</evidence>
<evidence type="ECO:0000256" key="6">
    <source>
        <dbReference type="ARBA" id="ARBA00022989"/>
    </source>
</evidence>
<evidence type="ECO:0000256" key="8">
    <source>
        <dbReference type="ARBA" id="ARBA00023098"/>
    </source>
</evidence>
<dbReference type="GO" id="GO:0016020">
    <property type="term" value="C:membrane"/>
    <property type="evidence" value="ECO:0007669"/>
    <property type="project" value="UniProtKB-SubCell"/>
</dbReference>
<gene>
    <name evidence="12" type="ORF">A3H64_00655</name>
</gene>
<keyword evidence="4 11" id="KW-0812">Transmembrane</keyword>
<comment type="caution">
    <text evidence="12">The sequence shown here is derived from an EMBL/GenBank/DDBJ whole genome shotgun (WGS) entry which is preliminary data.</text>
</comment>
<dbReference type="GO" id="GO:0006633">
    <property type="term" value="P:fatty acid biosynthetic process"/>
    <property type="evidence" value="ECO:0007669"/>
    <property type="project" value="UniProtKB-KW"/>
</dbReference>
<evidence type="ECO:0000256" key="4">
    <source>
        <dbReference type="ARBA" id="ARBA00022692"/>
    </source>
</evidence>
<proteinExistence type="inferred from homology"/>
<dbReference type="EMBL" id="MHNY01000013">
    <property type="protein sequence ID" value="OGZ56347.1"/>
    <property type="molecule type" value="Genomic_DNA"/>
</dbReference>
<keyword evidence="9 11" id="KW-0472">Membrane</keyword>
<dbReference type="CDD" id="cd03505">
    <property type="entry name" value="Delta9-FADS-like"/>
    <property type="match status" value="1"/>
</dbReference>
<keyword evidence="8" id="KW-0443">Lipid metabolism</keyword>
<feature type="transmembrane region" description="Helical" evidence="11">
    <location>
        <begin position="186"/>
        <end position="205"/>
    </location>
</feature>
<evidence type="ECO:0000313" key="12">
    <source>
        <dbReference type="EMBL" id="OGZ56347.1"/>
    </source>
</evidence>
<dbReference type="Proteomes" id="UP000178186">
    <property type="component" value="Unassembled WGS sequence"/>
</dbReference>
<name>A0A1G2H1K3_9BACT</name>
<sequence length="318" mass="36517">MNLAVLVVSLLFAFGSTIDLTWVLRKKISDMGVKNKLSIGMIFSYSLVTTGALYGVWYGFEYGYSYRALFVSWFDSLTTGLGISLGLHRYDTHRTYKTGPVLQFILSACAWKGGMKKATWVSNHELHHEKEDTIDDPHSPFIFNKNGDWWGFWWSHLGWMLVERPYLEALKKTDVSRISFIRTERYLFLPCLLLGFAIPTMFLGWEGLWISFLRMFYVLHITFSINSVGHMFGTSVREKSLSRNGTWIGALFTMIGERYHANHHADQRCAFLGWRRFDVDAGKWLLIVLEQFGVVYDVNKPGRNNPPTGPSVWPLAAA</sequence>
<dbReference type="AlphaFoldDB" id="A0A1G2H1K3"/>
<feature type="transmembrane region" description="Helical" evidence="11">
    <location>
        <begin position="6"/>
        <end position="25"/>
    </location>
</feature>
<protein>
    <recommendedName>
        <fullName evidence="14">Fatty acid desaturase domain-containing protein</fullName>
    </recommendedName>
</protein>
<dbReference type="PRINTS" id="PR00075">
    <property type="entry name" value="FACDDSATRASE"/>
</dbReference>
<keyword evidence="3" id="KW-0444">Lipid biosynthesis</keyword>
<evidence type="ECO:0000256" key="7">
    <source>
        <dbReference type="ARBA" id="ARBA00023002"/>
    </source>
</evidence>
<comment type="similarity">
    <text evidence="2">Belongs to the fatty acid desaturase type 2 family.</text>
</comment>
<keyword evidence="6 11" id="KW-1133">Transmembrane helix</keyword>
<evidence type="ECO:0000256" key="9">
    <source>
        <dbReference type="ARBA" id="ARBA00023136"/>
    </source>
</evidence>
<dbReference type="PANTHER" id="PTHR11351">
    <property type="entry name" value="ACYL-COA DESATURASE"/>
    <property type="match status" value="1"/>
</dbReference>
<evidence type="ECO:0000256" key="10">
    <source>
        <dbReference type="ARBA" id="ARBA00023160"/>
    </source>
</evidence>
<dbReference type="STRING" id="1802128.A3H64_00655"/>
<keyword evidence="5" id="KW-0276">Fatty acid metabolism</keyword>
<dbReference type="InterPro" id="IPR015876">
    <property type="entry name" value="Acyl-CoA_DS"/>
</dbReference>
<feature type="transmembrane region" description="Helical" evidence="11">
    <location>
        <begin position="66"/>
        <end position="87"/>
    </location>
</feature>
<evidence type="ECO:0000256" key="11">
    <source>
        <dbReference type="SAM" id="Phobius"/>
    </source>
</evidence>
<comment type="subcellular location">
    <subcellularLocation>
        <location evidence="1">Membrane</location>
        <topology evidence="1">Multi-pass membrane protein</topology>
    </subcellularLocation>
</comment>
<reference evidence="12 13" key="1">
    <citation type="journal article" date="2016" name="Nat. Commun.">
        <title>Thousands of microbial genomes shed light on interconnected biogeochemical processes in an aquifer system.</title>
        <authorList>
            <person name="Anantharaman K."/>
            <person name="Brown C.T."/>
            <person name="Hug L.A."/>
            <person name="Sharon I."/>
            <person name="Castelle C.J."/>
            <person name="Probst A.J."/>
            <person name="Thomas B.C."/>
            <person name="Singh A."/>
            <person name="Wilkins M.J."/>
            <person name="Karaoz U."/>
            <person name="Brodie E.L."/>
            <person name="Williams K.H."/>
            <person name="Hubbard S.S."/>
            <person name="Banfield J.F."/>
        </authorList>
    </citation>
    <scope>NUCLEOTIDE SEQUENCE [LARGE SCALE GENOMIC DNA]</scope>
</reference>
<evidence type="ECO:0000256" key="3">
    <source>
        <dbReference type="ARBA" id="ARBA00022516"/>
    </source>
</evidence>
<evidence type="ECO:0000256" key="2">
    <source>
        <dbReference type="ARBA" id="ARBA00008749"/>
    </source>
</evidence>
<keyword evidence="10" id="KW-0275">Fatty acid biosynthesis</keyword>
<accession>A0A1G2H1K3</accession>
<dbReference type="PANTHER" id="PTHR11351:SF31">
    <property type="entry name" value="DESATURASE 1, ISOFORM A-RELATED"/>
    <property type="match status" value="1"/>
</dbReference>
<feature type="transmembrane region" description="Helical" evidence="11">
    <location>
        <begin position="37"/>
        <end position="60"/>
    </location>
</feature>
<organism evidence="12 13">
    <name type="scientific">Candidatus Ryanbacteria bacterium RIFCSPLOWO2_02_FULL_45_11c</name>
    <dbReference type="NCBI Taxonomy" id="1802128"/>
    <lineage>
        <taxon>Bacteria</taxon>
        <taxon>Candidatus Ryaniibacteriota</taxon>
    </lineage>
</organism>
<evidence type="ECO:0000256" key="1">
    <source>
        <dbReference type="ARBA" id="ARBA00004141"/>
    </source>
</evidence>